<dbReference type="GeneID" id="17320017"/>
<evidence type="ECO:0000313" key="1">
    <source>
        <dbReference type="EMBL" id="CDF77438.1"/>
    </source>
</evidence>
<sequence length="77" mass="8853">MYNVITNRHFMFHLVLHVDSATQSGGRFSELHALRFLSVVPLSSLCCDRDSWTLVWVSTPLQRCECQEEYFACPVSS</sequence>
<accession>S0F3U4</accession>
<gene>
    <name evidence="1" type="ORF">CHC_T00007942001</name>
</gene>
<dbReference type="Gramene" id="CDF77438">
    <property type="protein sequence ID" value="CDF77438"/>
    <property type="gene ID" value="CHC_T00007942001"/>
</dbReference>
<dbReference type="Proteomes" id="UP000012073">
    <property type="component" value="Unassembled WGS sequence"/>
</dbReference>
<name>S0F3U4_CHOCR</name>
<dbReference type="AlphaFoldDB" id="S0F3U4"/>
<evidence type="ECO:0000313" key="2">
    <source>
        <dbReference type="Proteomes" id="UP000012073"/>
    </source>
</evidence>
<protein>
    <submittedName>
        <fullName evidence="1">Uncharacterized protein</fullName>
    </submittedName>
</protein>
<dbReference type="RefSeq" id="XP_005712312.1">
    <property type="nucleotide sequence ID" value="XM_005712255.1"/>
</dbReference>
<organism evidence="1 2">
    <name type="scientific">Chondrus crispus</name>
    <name type="common">Carrageen Irish moss</name>
    <name type="synonym">Polymorpha crispa</name>
    <dbReference type="NCBI Taxonomy" id="2769"/>
    <lineage>
        <taxon>Eukaryota</taxon>
        <taxon>Rhodophyta</taxon>
        <taxon>Florideophyceae</taxon>
        <taxon>Rhodymeniophycidae</taxon>
        <taxon>Gigartinales</taxon>
        <taxon>Gigartinaceae</taxon>
        <taxon>Chondrus</taxon>
    </lineage>
</organism>
<keyword evidence="2" id="KW-1185">Reference proteome</keyword>
<dbReference type="KEGG" id="ccp:CHC_T00007942001"/>
<dbReference type="EMBL" id="HG001523">
    <property type="protein sequence ID" value="CDF77438.1"/>
    <property type="molecule type" value="Genomic_DNA"/>
</dbReference>
<proteinExistence type="predicted"/>
<reference evidence="2" key="1">
    <citation type="journal article" date="2013" name="Proc. Natl. Acad. Sci. U.S.A.">
        <title>Genome structure and metabolic features in the red seaweed Chondrus crispus shed light on evolution of the Archaeplastida.</title>
        <authorList>
            <person name="Collen J."/>
            <person name="Porcel B."/>
            <person name="Carre W."/>
            <person name="Ball S.G."/>
            <person name="Chaparro C."/>
            <person name="Tonon T."/>
            <person name="Barbeyron T."/>
            <person name="Michel G."/>
            <person name="Noel B."/>
            <person name="Valentin K."/>
            <person name="Elias M."/>
            <person name="Artiguenave F."/>
            <person name="Arun A."/>
            <person name="Aury J.M."/>
            <person name="Barbosa-Neto J.F."/>
            <person name="Bothwell J.H."/>
            <person name="Bouget F.Y."/>
            <person name="Brillet L."/>
            <person name="Cabello-Hurtado F."/>
            <person name="Capella-Gutierrez S."/>
            <person name="Charrier B."/>
            <person name="Cladiere L."/>
            <person name="Cock J.M."/>
            <person name="Coelho S.M."/>
            <person name="Colleoni C."/>
            <person name="Czjzek M."/>
            <person name="Da Silva C."/>
            <person name="Delage L."/>
            <person name="Denoeud F."/>
            <person name="Deschamps P."/>
            <person name="Dittami S.M."/>
            <person name="Gabaldon T."/>
            <person name="Gachon C.M."/>
            <person name="Groisillier A."/>
            <person name="Herve C."/>
            <person name="Jabbari K."/>
            <person name="Katinka M."/>
            <person name="Kloareg B."/>
            <person name="Kowalczyk N."/>
            <person name="Labadie K."/>
            <person name="Leblanc C."/>
            <person name="Lopez P.J."/>
            <person name="McLachlan D.H."/>
            <person name="Meslet-Cladiere L."/>
            <person name="Moustafa A."/>
            <person name="Nehr Z."/>
            <person name="Nyvall Collen P."/>
            <person name="Panaud O."/>
            <person name="Partensky F."/>
            <person name="Poulain J."/>
            <person name="Rensing S.A."/>
            <person name="Rousvoal S."/>
            <person name="Samson G."/>
            <person name="Symeonidi A."/>
            <person name="Weissenbach J."/>
            <person name="Zambounis A."/>
            <person name="Wincker P."/>
            <person name="Boyen C."/>
        </authorList>
    </citation>
    <scope>NUCLEOTIDE SEQUENCE [LARGE SCALE GENOMIC DNA]</scope>
    <source>
        <strain evidence="2">cv. Stackhouse</strain>
    </source>
</reference>